<gene>
    <name evidence="1" type="ORF">PI172_1592</name>
</gene>
<sequence length="48" mass="5760">MRGSKNNLLPRIGYIKVHKMLDYGIEIRKPARKYFLQAEKYLLFPFVC</sequence>
<dbReference type="Proteomes" id="UP000067008">
    <property type="component" value="Chromosome 2"/>
</dbReference>
<accession>A0AAD1F7L2</accession>
<proteinExistence type="predicted"/>
<dbReference type="EMBL" id="AP014925">
    <property type="protein sequence ID" value="BAR96320.1"/>
    <property type="molecule type" value="Genomic_DNA"/>
</dbReference>
<protein>
    <submittedName>
        <fullName evidence="1">Uncharacterized protein</fullName>
    </submittedName>
</protein>
<reference evidence="1 2" key="1">
    <citation type="submission" date="2015-07" db="EMBL/GenBank/DDBJ databases">
        <title>Complete genome sequence of Prevotella intermedia strain 17-2.</title>
        <authorList>
            <person name="Nambu T."/>
        </authorList>
    </citation>
    <scope>NUCLEOTIDE SEQUENCE [LARGE SCALE GENOMIC DNA]</scope>
    <source>
        <strain evidence="1 2">17-2</strain>
    </source>
</reference>
<organism evidence="1 2">
    <name type="scientific">Prevotella intermedia</name>
    <dbReference type="NCBI Taxonomy" id="28131"/>
    <lineage>
        <taxon>Bacteria</taxon>
        <taxon>Pseudomonadati</taxon>
        <taxon>Bacteroidota</taxon>
        <taxon>Bacteroidia</taxon>
        <taxon>Bacteroidales</taxon>
        <taxon>Prevotellaceae</taxon>
        <taxon>Prevotella</taxon>
    </lineage>
</organism>
<name>A0AAD1F7L2_PREIN</name>
<dbReference type="AlphaFoldDB" id="A0AAD1F7L2"/>
<evidence type="ECO:0000313" key="1">
    <source>
        <dbReference type="EMBL" id="BAR96320.1"/>
    </source>
</evidence>
<evidence type="ECO:0000313" key="2">
    <source>
        <dbReference type="Proteomes" id="UP000067008"/>
    </source>
</evidence>